<keyword evidence="3" id="KW-1185">Reference proteome</keyword>
<protein>
    <submittedName>
        <fullName evidence="2">Uncharacterized protein</fullName>
    </submittedName>
</protein>
<evidence type="ECO:0000256" key="1">
    <source>
        <dbReference type="SAM" id="MobiDB-lite"/>
    </source>
</evidence>
<organism evidence="2 3">
    <name type="scientific">Choiromyces venosus 120613-1</name>
    <dbReference type="NCBI Taxonomy" id="1336337"/>
    <lineage>
        <taxon>Eukaryota</taxon>
        <taxon>Fungi</taxon>
        <taxon>Dikarya</taxon>
        <taxon>Ascomycota</taxon>
        <taxon>Pezizomycotina</taxon>
        <taxon>Pezizomycetes</taxon>
        <taxon>Pezizales</taxon>
        <taxon>Tuberaceae</taxon>
        <taxon>Choiromyces</taxon>
    </lineage>
</organism>
<dbReference type="EMBL" id="ML120375">
    <property type="protein sequence ID" value="RPB01213.1"/>
    <property type="molecule type" value="Genomic_DNA"/>
</dbReference>
<dbReference type="Proteomes" id="UP000276215">
    <property type="component" value="Unassembled WGS sequence"/>
</dbReference>
<proteinExistence type="predicted"/>
<accession>A0A3N4JSA6</accession>
<gene>
    <name evidence="2" type="ORF">L873DRAFT_1842573</name>
</gene>
<sequence>MTAYHASFTIENIQSSFQNTGLSPINRSIVITKVQATQANVTPPNPSNHSTYPNPPLQNNPTTSPQSLSMFTILEINNLEVPSNRQDIEKQELMALTTLPQNDPIA</sequence>
<feature type="compositionally biased region" description="Polar residues" evidence="1">
    <location>
        <begin position="37"/>
        <end position="52"/>
    </location>
</feature>
<feature type="region of interest" description="Disordered" evidence="1">
    <location>
        <begin position="37"/>
        <end position="66"/>
    </location>
</feature>
<dbReference type="AlphaFoldDB" id="A0A3N4JSA6"/>
<name>A0A3N4JSA6_9PEZI</name>
<reference evidence="2 3" key="1">
    <citation type="journal article" date="2018" name="Nat. Ecol. Evol.">
        <title>Pezizomycetes genomes reveal the molecular basis of ectomycorrhizal truffle lifestyle.</title>
        <authorList>
            <person name="Murat C."/>
            <person name="Payen T."/>
            <person name="Noel B."/>
            <person name="Kuo A."/>
            <person name="Morin E."/>
            <person name="Chen J."/>
            <person name="Kohler A."/>
            <person name="Krizsan K."/>
            <person name="Balestrini R."/>
            <person name="Da Silva C."/>
            <person name="Montanini B."/>
            <person name="Hainaut M."/>
            <person name="Levati E."/>
            <person name="Barry K.W."/>
            <person name="Belfiori B."/>
            <person name="Cichocki N."/>
            <person name="Clum A."/>
            <person name="Dockter R.B."/>
            <person name="Fauchery L."/>
            <person name="Guy J."/>
            <person name="Iotti M."/>
            <person name="Le Tacon F."/>
            <person name="Lindquist E.A."/>
            <person name="Lipzen A."/>
            <person name="Malagnac F."/>
            <person name="Mello A."/>
            <person name="Molinier V."/>
            <person name="Miyauchi S."/>
            <person name="Poulain J."/>
            <person name="Riccioni C."/>
            <person name="Rubini A."/>
            <person name="Sitrit Y."/>
            <person name="Splivallo R."/>
            <person name="Traeger S."/>
            <person name="Wang M."/>
            <person name="Zifcakova L."/>
            <person name="Wipf D."/>
            <person name="Zambonelli A."/>
            <person name="Paolocci F."/>
            <person name="Nowrousian M."/>
            <person name="Ottonello S."/>
            <person name="Baldrian P."/>
            <person name="Spatafora J.W."/>
            <person name="Henrissat B."/>
            <person name="Nagy L.G."/>
            <person name="Aury J.M."/>
            <person name="Wincker P."/>
            <person name="Grigoriev I.V."/>
            <person name="Bonfante P."/>
            <person name="Martin F.M."/>
        </authorList>
    </citation>
    <scope>NUCLEOTIDE SEQUENCE [LARGE SCALE GENOMIC DNA]</scope>
    <source>
        <strain evidence="2 3">120613-1</strain>
    </source>
</reference>
<evidence type="ECO:0000313" key="2">
    <source>
        <dbReference type="EMBL" id="RPB01213.1"/>
    </source>
</evidence>
<evidence type="ECO:0000313" key="3">
    <source>
        <dbReference type="Proteomes" id="UP000276215"/>
    </source>
</evidence>